<proteinExistence type="predicted"/>
<feature type="signal peptide" evidence="1">
    <location>
        <begin position="1"/>
        <end position="19"/>
    </location>
</feature>
<accession>A0A4Y9SCP4</accession>
<dbReference type="Pfam" id="PF20091">
    <property type="entry name" value="Abhydrolase_10"/>
    <property type="match status" value="1"/>
</dbReference>
<evidence type="ECO:0000313" key="4">
    <source>
        <dbReference type="Proteomes" id="UP000298438"/>
    </source>
</evidence>
<comment type="caution">
    <text evidence="3">The sequence shown here is derived from an EMBL/GenBank/DDBJ whole genome shotgun (WGS) entry which is preliminary data.</text>
</comment>
<keyword evidence="4" id="KW-1185">Reference proteome</keyword>
<dbReference type="OrthoDB" id="222879at2"/>
<reference evidence="3 4" key="1">
    <citation type="submission" date="2019-03" db="EMBL/GenBank/DDBJ databases">
        <title>Draft Genome Sequence of Massilia arenosa sp. nov., a Novel Massilia Species Isolated from a Sandy-loam Maize Soil.</title>
        <authorList>
            <person name="Raths R."/>
            <person name="Peta V."/>
            <person name="Bucking H."/>
        </authorList>
    </citation>
    <scope>NUCLEOTIDE SEQUENCE [LARGE SCALE GENOMIC DNA]</scope>
    <source>
        <strain evidence="3 4">MC02</strain>
    </source>
</reference>
<dbReference type="RefSeq" id="WP_135207944.1">
    <property type="nucleotide sequence ID" value="NZ_SPVF01000183.1"/>
</dbReference>
<evidence type="ECO:0000313" key="3">
    <source>
        <dbReference type="EMBL" id="TFW17459.1"/>
    </source>
</evidence>
<dbReference type="EMBL" id="SPVF01000183">
    <property type="protein sequence ID" value="TFW17459.1"/>
    <property type="molecule type" value="Genomic_DNA"/>
</dbReference>
<dbReference type="InterPro" id="IPR045394">
    <property type="entry name" value="Abhydrolase_dom"/>
</dbReference>
<gene>
    <name evidence="3" type="ORF">E4L96_14510</name>
</gene>
<name>A0A4Y9SCP4_9BURK</name>
<dbReference type="PROSITE" id="PS51257">
    <property type="entry name" value="PROKAR_LIPOPROTEIN"/>
    <property type="match status" value="1"/>
</dbReference>
<dbReference type="Proteomes" id="UP000298438">
    <property type="component" value="Unassembled WGS sequence"/>
</dbReference>
<evidence type="ECO:0000259" key="2">
    <source>
        <dbReference type="Pfam" id="PF20091"/>
    </source>
</evidence>
<keyword evidence="1" id="KW-0732">Signal</keyword>
<evidence type="ECO:0000256" key="1">
    <source>
        <dbReference type="SAM" id="SignalP"/>
    </source>
</evidence>
<dbReference type="AlphaFoldDB" id="A0A4Y9SCP4"/>
<protein>
    <recommendedName>
        <fullName evidence="2">Alpha/beta hydrolase domain-containing protein</fullName>
    </recommendedName>
</protein>
<organism evidence="3 4">
    <name type="scientific">Zemynaea arenosa</name>
    <dbReference type="NCBI Taxonomy" id="2561931"/>
    <lineage>
        <taxon>Bacteria</taxon>
        <taxon>Pseudomonadati</taxon>
        <taxon>Pseudomonadota</taxon>
        <taxon>Betaproteobacteria</taxon>
        <taxon>Burkholderiales</taxon>
        <taxon>Oxalobacteraceae</taxon>
        <taxon>Telluria group</taxon>
        <taxon>Zemynaea</taxon>
    </lineage>
</organism>
<feature type="chain" id="PRO_5021251667" description="Alpha/beta hydrolase domain-containing protein" evidence="1">
    <location>
        <begin position="20"/>
        <end position="650"/>
    </location>
</feature>
<feature type="domain" description="Alpha/beta hydrolase" evidence="2">
    <location>
        <begin position="224"/>
        <end position="640"/>
    </location>
</feature>
<sequence length="650" mass="70540">MRTTAGALGLLALASCAMAPSADRPAAEIEQFEVLSRSTAFDGKRFEDVGQYETVVGVAHVRVNPAHPANRIITDIDKATGPDGWVHFKTDVVVLRPRDGARASQVMLVDVPNRGNKLFNYMVNEGQGQLDHAGADGVGYTMRRGYSMVWIGWQGDIALARDGRTVGTELPVARDGGQPITSWSVEEKVFDDVKPVSTLALTYPAVSGEAEGHLTVRARAGAPAEEVTAWRWLTPTSIEITRPRGYDAGAIYEFRYQARDPKVMGLGFAALRDVSTWLKSGAGAGNPLADIKPSVSLAVGVSQSGRVLRDFIWYGFNANPAGGRVFDGAMPLIAGGKKSYTNYRFALPGRNSTQHNETLTPGDQFPFTYAVTRDPLTGRTDGIFARCQQTATCPRLMHVDSSTEFWQGRASLVVTDGAGKDVALPPEVRAYLMSSTQHVYAKEPTVGICKYPSNTAQQAPLVRALVDDLVAWVREGSAPPPTAYPTLKDVRLAAPTQDAVGFPVVRPNPVDFPQVVNGLAVVDYSAVPWRADPAKRYRVLVPMVDEDGHDIAGVRLPDVAVPLATHTGWNVRRALFAEGELCGLNGLTLPLPAQTTAGDPRRPLSQRYASRLDYAKAIAASARDLRDRGLLLQEDVDRYIDRARTERRLP</sequence>